<feature type="compositionally biased region" description="Low complexity" evidence="1">
    <location>
        <begin position="387"/>
        <end position="399"/>
    </location>
</feature>
<keyword evidence="3" id="KW-1185">Reference proteome</keyword>
<dbReference type="GO" id="GO:0045944">
    <property type="term" value="P:positive regulation of transcription by RNA polymerase II"/>
    <property type="evidence" value="ECO:0007669"/>
    <property type="project" value="TreeGrafter"/>
</dbReference>
<dbReference type="Proteomes" id="UP000272942">
    <property type="component" value="Unassembled WGS sequence"/>
</dbReference>
<accession>A0A183AX61</accession>
<reference evidence="2 3" key="2">
    <citation type="submission" date="2018-11" db="EMBL/GenBank/DDBJ databases">
        <authorList>
            <consortium name="Pathogen Informatics"/>
        </authorList>
    </citation>
    <scope>NUCLEOTIDE SEQUENCE [LARGE SCALE GENOMIC DNA]</scope>
    <source>
        <strain evidence="2 3">Egypt</strain>
    </source>
</reference>
<dbReference type="OrthoDB" id="6415022at2759"/>
<dbReference type="GO" id="GO:0044545">
    <property type="term" value="C:NSL complex"/>
    <property type="evidence" value="ECO:0007669"/>
    <property type="project" value="TreeGrafter"/>
</dbReference>
<dbReference type="PANTHER" id="PTHR13136:SF16">
    <property type="entry name" value="KAT8 REGULATORY NSL COMPLEX SUBUNIT 3"/>
    <property type="match status" value="1"/>
</dbReference>
<dbReference type="WBParaSite" id="ECPE_0001158101-mRNA-1">
    <property type="protein sequence ID" value="ECPE_0001158101-mRNA-1"/>
    <property type="gene ID" value="ECPE_0001158101"/>
</dbReference>
<dbReference type="InterPro" id="IPR029058">
    <property type="entry name" value="AB_hydrolase_fold"/>
</dbReference>
<feature type="region of interest" description="Disordered" evidence="1">
    <location>
        <begin position="365"/>
        <end position="399"/>
    </location>
</feature>
<dbReference type="AlphaFoldDB" id="A0A183AX61"/>
<organism evidence="4">
    <name type="scientific">Echinostoma caproni</name>
    <dbReference type="NCBI Taxonomy" id="27848"/>
    <lineage>
        <taxon>Eukaryota</taxon>
        <taxon>Metazoa</taxon>
        <taxon>Spiralia</taxon>
        <taxon>Lophotrochozoa</taxon>
        <taxon>Platyhelminthes</taxon>
        <taxon>Trematoda</taxon>
        <taxon>Digenea</taxon>
        <taxon>Plagiorchiida</taxon>
        <taxon>Echinostomata</taxon>
        <taxon>Echinostomatoidea</taxon>
        <taxon>Echinostomatidae</taxon>
        <taxon>Echinostoma</taxon>
    </lineage>
</organism>
<sequence>MELFYFEKRRRDLLEDHPYALLDNTGTSSYKGESILTDAIQDLSIPTDDLPSCGWVSVDVEKDSVRDTQNNNDHGESDEFFAQAVHAELEQARSDPRHYWVQPSVVFRKKMLNLLEKCHLQQTLDNSRINSLLTVLNRLSRERGISSPSIPETPITRTSQLSDNAYRFQSRQQQHPYSGYDPRFGLSSAFPFSSNTVAGRQTGDEVILACFTFPASPTSNRLNRLLNELSEIGRVSVETPEEQACDVMRLRFRLYNRRILTLLEEPKRGPIYLVGFGVGSILVLSSAMHLQSVDDRYGIAGIICLGMPLVGLKGPRGYPNDPLLSVPEVPILFIVGSASRLGGHKQALYFRSAILHARLRSQLGNTPDGTDASRDSFLEDSTPGHAPSSPGTSSFQSKGSSVSVLTVGGADYLLRLRPSLCEKWYTTQEEVDKRIVVCIDFHTDSLILNFFVIKLFLLSIAKIHSPFPVHFHFLLTLFSSTLSEREVKRPEWVI</sequence>
<evidence type="ECO:0000313" key="3">
    <source>
        <dbReference type="Proteomes" id="UP000272942"/>
    </source>
</evidence>
<evidence type="ECO:0000313" key="4">
    <source>
        <dbReference type="WBParaSite" id="ECPE_0001158101-mRNA-1"/>
    </source>
</evidence>
<dbReference type="EMBL" id="UZAN01051029">
    <property type="protein sequence ID" value="VDP88639.1"/>
    <property type="molecule type" value="Genomic_DNA"/>
</dbReference>
<proteinExistence type="predicted"/>
<name>A0A183AX61_9TREM</name>
<gene>
    <name evidence="2" type="ORF">ECPE_LOCUS11544</name>
</gene>
<dbReference type="InterPro" id="IPR026555">
    <property type="entry name" value="NSL3/Tex30"/>
</dbReference>
<evidence type="ECO:0000313" key="2">
    <source>
        <dbReference type="EMBL" id="VDP88639.1"/>
    </source>
</evidence>
<dbReference type="SUPFAM" id="SSF53474">
    <property type="entry name" value="alpha/beta-Hydrolases"/>
    <property type="match status" value="1"/>
</dbReference>
<evidence type="ECO:0000256" key="1">
    <source>
        <dbReference type="SAM" id="MobiDB-lite"/>
    </source>
</evidence>
<reference evidence="4" key="1">
    <citation type="submission" date="2016-06" db="UniProtKB">
        <authorList>
            <consortium name="WormBaseParasite"/>
        </authorList>
    </citation>
    <scope>IDENTIFICATION</scope>
</reference>
<dbReference type="PANTHER" id="PTHR13136">
    <property type="entry name" value="TESTIS DEVELOPMENT PROTEIN PRTD"/>
    <property type="match status" value="1"/>
</dbReference>
<protein>
    <submittedName>
        <fullName evidence="4">DDHD domain-containing protein</fullName>
    </submittedName>
</protein>